<dbReference type="EMBL" id="CP123523">
    <property type="protein sequence ID" value="WGM06295.1"/>
    <property type="molecule type" value="Genomic_DNA"/>
</dbReference>
<keyword evidence="2" id="KW-1133">Transmembrane helix</keyword>
<keyword evidence="1" id="KW-0175">Coiled coil</keyword>
<proteinExistence type="predicted"/>
<dbReference type="Pfam" id="PF05137">
    <property type="entry name" value="PilN"/>
    <property type="match status" value="1"/>
</dbReference>
<sequence>MMYQVNFLPWQKKRLKQRYYVWISLFLIQISSLILILFFIIDRHKQQYLHQQYLLDNENIEIAAIEQQLGNIEQQRQQLDQLTQKFNTLIQIANHNKQQLYLLQQIPNILPTGSWLEALSSQRDELIIKANSYDYHEILQFMRQLTEQKLVTQIQLQTIQLTSQNIQKTTLNAKWLRTENQYGKK</sequence>
<dbReference type="Proteomes" id="UP001177592">
    <property type="component" value="Chromosome"/>
</dbReference>
<accession>A0AA95GB88</accession>
<dbReference type="AlphaFoldDB" id="A0AA95GB88"/>
<gene>
    <name evidence="3" type="ORF">QE207_02155</name>
    <name evidence="4" type="ORF">QE258_02775</name>
</gene>
<dbReference type="GeneID" id="96875937"/>
<feature type="transmembrane region" description="Helical" evidence="2">
    <location>
        <begin position="20"/>
        <end position="41"/>
    </location>
</feature>
<evidence type="ECO:0000256" key="1">
    <source>
        <dbReference type="SAM" id="Coils"/>
    </source>
</evidence>
<evidence type="ECO:0000256" key="2">
    <source>
        <dbReference type="SAM" id="Phobius"/>
    </source>
</evidence>
<dbReference type="InterPro" id="IPR007813">
    <property type="entry name" value="PilN"/>
</dbReference>
<evidence type="ECO:0000313" key="6">
    <source>
        <dbReference type="Proteomes" id="UP001177597"/>
    </source>
</evidence>
<dbReference type="InterPro" id="IPR052534">
    <property type="entry name" value="Extracell_DNA_Util/SecSys_Comp"/>
</dbReference>
<dbReference type="EMBL" id="CP123498">
    <property type="protein sequence ID" value="WGL95457.1"/>
    <property type="molecule type" value="Genomic_DNA"/>
</dbReference>
<keyword evidence="2" id="KW-0812">Transmembrane</keyword>
<evidence type="ECO:0000313" key="5">
    <source>
        <dbReference type="Proteomes" id="UP001177592"/>
    </source>
</evidence>
<evidence type="ECO:0000313" key="4">
    <source>
        <dbReference type="EMBL" id="WGM06295.1"/>
    </source>
</evidence>
<keyword evidence="2" id="KW-0472">Membrane</keyword>
<evidence type="ECO:0000313" key="3">
    <source>
        <dbReference type="EMBL" id="WGL95457.1"/>
    </source>
</evidence>
<keyword evidence="5" id="KW-1185">Reference proteome</keyword>
<dbReference type="PANTHER" id="PTHR40278:SF1">
    <property type="entry name" value="DNA UTILIZATION PROTEIN HOFN"/>
    <property type="match status" value="1"/>
</dbReference>
<organism evidence="3 6">
    <name type="scientific">Arsenophonus nasoniae</name>
    <name type="common">son-killer infecting Nasonia vitripennis</name>
    <dbReference type="NCBI Taxonomy" id="638"/>
    <lineage>
        <taxon>Bacteria</taxon>
        <taxon>Pseudomonadati</taxon>
        <taxon>Pseudomonadota</taxon>
        <taxon>Gammaproteobacteria</taxon>
        <taxon>Enterobacterales</taxon>
        <taxon>Morganellaceae</taxon>
        <taxon>Arsenophonus</taxon>
    </lineage>
</organism>
<protein>
    <submittedName>
        <fullName evidence="3">PilN domain-containing protein</fullName>
    </submittedName>
</protein>
<dbReference type="RefSeq" id="WP_081700665.1">
    <property type="nucleotide sequence ID" value="NZ_CP038613.1"/>
</dbReference>
<feature type="coiled-coil region" evidence="1">
    <location>
        <begin position="55"/>
        <end position="92"/>
    </location>
</feature>
<name>A0AA95GB88_9GAMM</name>
<reference evidence="3" key="1">
    <citation type="submission" date="2023-04" db="EMBL/GenBank/DDBJ databases">
        <title>Genome dynamics across the evolutionary transition to endosymbiosis.</title>
        <authorList>
            <person name="Siozios S."/>
            <person name="Nadal-Jimenez P."/>
            <person name="Azagi T."/>
            <person name="Sprong H."/>
            <person name="Frost C.L."/>
            <person name="Parratt S.R."/>
            <person name="Taylor G."/>
            <person name="Brettell L."/>
            <person name="Lew K.C."/>
            <person name="Croft L."/>
            <person name="King K.C."/>
            <person name="Brockhurst M.A."/>
            <person name="Hypsa V."/>
            <person name="Novakova E."/>
            <person name="Darby A.C."/>
            <person name="Hurst G.D.D."/>
        </authorList>
    </citation>
    <scope>NUCLEOTIDE SEQUENCE</scope>
    <source>
        <strain evidence="3">AIh</strain>
        <strain evidence="4">ANv_CAN</strain>
    </source>
</reference>
<dbReference type="PANTHER" id="PTHR40278">
    <property type="entry name" value="DNA UTILIZATION PROTEIN HOFN"/>
    <property type="match status" value="1"/>
</dbReference>
<dbReference type="Proteomes" id="UP001177597">
    <property type="component" value="Chromosome"/>
</dbReference>